<evidence type="ECO:0000256" key="2">
    <source>
        <dbReference type="ARBA" id="ARBA00022553"/>
    </source>
</evidence>
<sequence length="397" mass="41877">MADDVAFDISALELWLPLSAGGRVVVGPDEVRVLPERLATLVERENVTVVQATPTTWRLGLAAGSGWLAGRTALCGGEPMPPSLARQLRAAGCRASNVYGPTETTIWSTAAPLDTEDPDRLTVGQPIANTRAYVLNAWGTPCPTGVTGELCLAGTGVAAGYHDRPELTAERFRDDPALGRYYRTGDLARLLPDGRIELLGRRDRQVKLRGHRIELGEVEQVLSAHDEVAAAAVILRTGPDGDGQLAAYVVAEDRPGLVDDVWAFARSRLPGYSLPARVMVLERLPETANGKVDLLALAGYDAPVAGSAAAPGEVRDPLERRLVDAWSAALGEPDLDAQANFFLYGGSSLLAAQTAEEISAWSDVPVSLGMMLAAPTPAALAALIRRDRAAAPEAGGG</sequence>
<comment type="caution">
    <text evidence="4">The sequence shown here is derived from an EMBL/GenBank/DDBJ whole genome shotgun (WGS) entry which is preliminary data.</text>
</comment>
<gene>
    <name evidence="4" type="ORF">Phou_022320</name>
</gene>
<dbReference type="Proteomes" id="UP000482800">
    <property type="component" value="Unassembled WGS sequence"/>
</dbReference>
<keyword evidence="5" id="KW-1185">Reference proteome</keyword>
<dbReference type="PROSITE" id="PS00012">
    <property type="entry name" value="PHOSPHOPANTETHEINE"/>
    <property type="match status" value="1"/>
</dbReference>
<dbReference type="GO" id="GO:0005737">
    <property type="term" value="C:cytoplasm"/>
    <property type="evidence" value="ECO:0007669"/>
    <property type="project" value="TreeGrafter"/>
</dbReference>
<evidence type="ECO:0000313" key="4">
    <source>
        <dbReference type="EMBL" id="GFJ78052.1"/>
    </source>
</evidence>
<keyword evidence="2" id="KW-0597">Phosphoprotein</keyword>
<dbReference type="PANTHER" id="PTHR45527">
    <property type="entry name" value="NONRIBOSOMAL PEPTIDE SYNTHETASE"/>
    <property type="match status" value="1"/>
</dbReference>
<dbReference type="SUPFAM" id="SSF56801">
    <property type="entry name" value="Acetyl-CoA synthetase-like"/>
    <property type="match status" value="1"/>
</dbReference>
<dbReference type="InterPro" id="IPR045851">
    <property type="entry name" value="AMP-bd_C_sf"/>
</dbReference>
<reference evidence="4 5" key="2">
    <citation type="submission" date="2020-03" db="EMBL/GenBank/DDBJ databases">
        <authorList>
            <person name="Ichikawa N."/>
            <person name="Kimura A."/>
            <person name="Kitahashi Y."/>
            <person name="Uohara A."/>
        </authorList>
    </citation>
    <scope>NUCLEOTIDE SEQUENCE [LARGE SCALE GENOMIC DNA]</scope>
    <source>
        <strain evidence="4 5">NBRC 108639</strain>
    </source>
</reference>
<dbReference type="GO" id="GO:0031177">
    <property type="term" value="F:phosphopantetheine binding"/>
    <property type="evidence" value="ECO:0007669"/>
    <property type="project" value="TreeGrafter"/>
</dbReference>
<dbReference type="Pfam" id="PF13193">
    <property type="entry name" value="AMP-binding_C"/>
    <property type="match status" value="1"/>
</dbReference>
<dbReference type="Gene3D" id="3.30.300.30">
    <property type="match status" value="1"/>
</dbReference>
<keyword evidence="1" id="KW-0596">Phosphopantetheine</keyword>
<evidence type="ECO:0000259" key="3">
    <source>
        <dbReference type="PROSITE" id="PS50075"/>
    </source>
</evidence>
<dbReference type="CDD" id="cd05930">
    <property type="entry name" value="A_NRPS"/>
    <property type="match status" value="1"/>
</dbReference>
<dbReference type="InterPro" id="IPR000873">
    <property type="entry name" value="AMP-dep_synth/lig_dom"/>
</dbReference>
<protein>
    <recommendedName>
        <fullName evidence="3">Carrier domain-containing protein</fullName>
    </recommendedName>
</protein>
<dbReference type="Gene3D" id="1.10.1200.10">
    <property type="entry name" value="ACP-like"/>
    <property type="match status" value="1"/>
</dbReference>
<organism evidence="4 5">
    <name type="scientific">Phytohabitans houttuyneae</name>
    <dbReference type="NCBI Taxonomy" id="1076126"/>
    <lineage>
        <taxon>Bacteria</taxon>
        <taxon>Bacillati</taxon>
        <taxon>Actinomycetota</taxon>
        <taxon>Actinomycetes</taxon>
        <taxon>Micromonosporales</taxon>
        <taxon>Micromonosporaceae</taxon>
    </lineage>
</organism>
<dbReference type="InterPro" id="IPR009081">
    <property type="entry name" value="PP-bd_ACP"/>
</dbReference>
<proteinExistence type="predicted"/>
<dbReference type="InterPro" id="IPR006162">
    <property type="entry name" value="Ppantetheine_attach_site"/>
</dbReference>
<feature type="domain" description="Carrier" evidence="3">
    <location>
        <begin position="313"/>
        <end position="388"/>
    </location>
</feature>
<dbReference type="RefSeq" id="WP_173055820.1">
    <property type="nucleotide sequence ID" value="NZ_BAABGO010000006.1"/>
</dbReference>
<dbReference type="Pfam" id="PF00501">
    <property type="entry name" value="AMP-binding"/>
    <property type="match status" value="1"/>
</dbReference>
<reference evidence="4 5" key="1">
    <citation type="submission" date="2020-03" db="EMBL/GenBank/DDBJ databases">
        <title>Whole genome shotgun sequence of Phytohabitans houttuyneae NBRC 108639.</title>
        <authorList>
            <person name="Komaki H."/>
            <person name="Tamura T."/>
        </authorList>
    </citation>
    <scope>NUCLEOTIDE SEQUENCE [LARGE SCALE GENOMIC DNA]</scope>
    <source>
        <strain evidence="4 5">NBRC 108639</strain>
    </source>
</reference>
<evidence type="ECO:0000256" key="1">
    <source>
        <dbReference type="ARBA" id="ARBA00022450"/>
    </source>
</evidence>
<dbReference type="Gene3D" id="3.40.50.980">
    <property type="match status" value="1"/>
</dbReference>
<accession>A0A6V8JZ50</accession>
<dbReference type="InterPro" id="IPR036736">
    <property type="entry name" value="ACP-like_sf"/>
</dbReference>
<evidence type="ECO:0000313" key="5">
    <source>
        <dbReference type="Proteomes" id="UP000482800"/>
    </source>
</evidence>
<dbReference type="Pfam" id="PF00550">
    <property type="entry name" value="PP-binding"/>
    <property type="match status" value="1"/>
</dbReference>
<dbReference type="Gene3D" id="2.30.38.10">
    <property type="entry name" value="Luciferase, Domain 3"/>
    <property type="match status" value="1"/>
</dbReference>
<dbReference type="PANTHER" id="PTHR45527:SF1">
    <property type="entry name" value="FATTY ACID SYNTHASE"/>
    <property type="match status" value="1"/>
</dbReference>
<dbReference type="EMBL" id="BLPF01000001">
    <property type="protein sequence ID" value="GFJ78052.1"/>
    <property type="molecule type" value="Genomic_DNA"/>
</dbReference>
<name>A0A6V8JZ50_9ACTN</name>
<dbReference type="GO" id="GO:0043041">
    <property type="term" value="P:amino acid activation for nonribosomal peptide biosynthetic process"/>
    <property type="evidence" value="ECO:0007669"/>
    <property type="project" value="TreeGrafter"/>
</dbReference>
<dbReference type="SUPFAM" id="SSF47336">
    <property type="entry name" value="ACP-like"/>
    <property type="match status" value="1"/>
</dbReference>
<dbReference type="GO" id="GO:0044550">
    <property type="term" value="P:secondary metabolite biosynthetic process"/>
    <property type="evidence" value="ECO:0007669"/>
    <property type="project" value="TreeGrafter"/>
</dbReference>
<dbReference type="InterPro" id="IPR025110">
    <property type="entry name" value="AMP-bd_C"/>
</dbReference>
<dbReference type="AlphaFoldDB" id="A0A6V8JZ50"/>
<dbReference type="PROSITE" id="PS50075">
    <property type="entry name" value="CARRIER"/>
    <property type="match status" value="1"/>
</dbReference>